<evidence type="ECO:0000313" key="1">
    <source>
        <dbReference type="EMBL" id="GMR44103.1"/>
    </source>
</evidence>
<keyword evidence="2" id="KW-1185">Reference proteome</keyword>
<dbReference type="Proteomes" id="UP001328107">
    <property type="component" value="Unassembled WGS sequence"/>
</dbReference>
<feature type="non-terminal residue" evidence="1">
    <location>
        <position position="1"/>
    </location>
</feature>
<reference evidence="2" key="1">
    <citation type="submission" date="2022-10" db="EMBL/GenBank/DDBJ databases">
        <title>Genome assembly of Pristionchus species.</title>
        <authorList>
            <person name="Yoshida K."/>
            <person name="Sommer R.J."/>
        </authorList>
    </citation>
    <scope>NUCLEOTIDE SEQUENCE [LARGE SCALE GENOMIC DNA]</scope>
    <source>
        <strain evidence="2">RS5460</strain>
    </source>
</reference>
<evidence type="ECO:0000313" key="2">
    <source>
        <dbReference type="Proteomes" id="UP001328107"/>
    </source>
</evidence>
<proteinExistence type="predicted"/>
<comment type="caution">
    <text evidence="1">The sequence shown here is derived from an EMBL/GenBank/DDBJ whole genome shotgun (WGS) entry which is preliminary data.</text>
</comment>
<dbReference type="EMBL" id="BTRK01000003">
    <property type="protein sequence ID" value="GMR44103.1"/>
    <property type="molecule type" value="Genomic_DNA"/>
</dbReference>
<organism evidence="1 2">
    <name type="scientific">Pristionchus mayeri</name>
    <dbReference type="NCBI Taxonomy" id="1317129"/>
    <lineage>
        <taxon>Eukaryota</taxon>
        <taxon>Metazoa</taxon>
        <taxon>Ecdysozoa</taxon>
        <taxon>Nematoda</taxon>
        <taxon>Chromadorea</taxon>
        <taxon>Rhabditida</taxon>
        <taxon>Rhabditina</taxon>
        <taxon>Diplogasteromorpha</taxon>
        <taxon>Diplogasteroidea</taxon>
        <taxon>Neodiplogasteridae</taxon>
        <taxon>Pristionchus</taxon>
    </lineage>
</organism>
<dbReference type="AlphaFoldDB" id="A0AAN5CAF5"/>
<protein>
    <submittedName>
        <fullName evidence="1">Uncharacterized protein</fullName>
    </submittedName>
</protein>
<gene>
    <name evidence="1" type="ORF">PMAYCL1PPCAC_14298</name>
</gene>
<sequence>LLKEPKEEPLDDFPSMQPGNEVTPQCVLCEVHPKTPGGYTTHLKRFHKTTLLANGIYLTCSCGMRFNNAYDPMKHDKKCTGRQFTLHKLDEMTTPQYFLCEKYPKTTYGYLEHLRRPHKTTLKKNGIYLICACGLLYTTYDDCRKHDKKIHLRIFLFISQTLFPCK</sequence>
<name>A0AAN5CAF5_9BILA</name>
<accession>A0AAN5CAF5</accession>